<keyword evidence="4" id="KW-1185">Reference proteome</keyword>
<organism evidence="3 4">
    <name type="scientific">Microlunatus ginsengisoli</name>
    <dbReference type="NCBI Taxonomy" id="363863"/>
    <lineage>
        <taxon>Bacteria</taxon>
        <taxon>Bacillati</taxon>
        <taxon>Actinomycetota</taxon>
        <taxon>Actinomycetes</taxon>
        <taxon>Propionibacteriales</taxon>
        <taxon>Propionibacteriaceae</taxon>
        <taxon>Microlunatus</taxon>
    </lineage>
</organism>
<protein>
    <submittedName>
        <fullName evidence="3">Uncharacterized protein</fullName>
    </submittedName>
</protein>
<evidence type="ECO:0000313" key="4">
    <source>
        <dbReference type="Proteomes" id="UP001501490"/>
    </source>
</evidence>
<keyword evidence="2" id="KW-1133">Transmembrane helix</keyword>
<evidence type="ECO:0000256" key="2">
    <source>
        <dbReference type="SAM" id="Phobius"/>
    </source>
</evidence>
<comment type="caution">
    <text evidence="3">The sequence shown here is derived from an EMBL/GenBank/DDBJ whole genome shotgun (WGS) entry which is preliminary data.</text>
</comment>
<evidence type="ECO:0000256" key="1">
    <source>
        <dbReference type="SAM" id="MobiDB-lite"/>
    </source>
</evidence>
<gene>
    <name evidence="3" type="ORF">GCM10022236_05850</name>
</gene>
<feature type="region of interest" description="Disordered" evidence="1">
    <location>
        <begin position="765"/>
        <end position="784"/>
    </location>
</feature>
<name>A0ABP6ZEA3_9ACTN</name>
<evidence type="ECO:0000313" key="3">
    <source>
        <dbReference type="EMBL" id="GAA3606831.1"/>
    </source>
</evidence>
<proteinExistence type="predicted"/>
<dbReference type="Proteomes" id="UP001501490">
    <property type="component" value="Unassembled WGS sequence"/>
</dbReference>
<sequence>MPDLSRLPGGGKLLLASGVAVIVAALVVLAVVRPWTSDQKAAEIAPPAAGDRLLQSVSVAMQSDGSLSQVGDTVVISRTSGQTDTSTSEHDPSKVVNDLPVRVVPSYRTATSSGTNLADLDGYTGRVTIDLQVQNLTVRPQQVSYDAGGQSRTSTAMVGAPLTVVASASLPGVDPATVVTPSTDASGATDADVTNGVLSRSSQQVPQVQWAAILAPPQLAATATLRLVLDAKDFTVPTVDVSVQPGLVTDPSVGALVDAAFNPKNSDELALQSRTIAVIGDVNDVLTRASSQISKVRKTLDSTSTTLGAKTVVALQQNTKQIDSSLKESDRSLGSLDKALQSSLKSTSSSTLQQLESTVRQVEALLGDTSAPVPTATVTGEGCDAKVSAPVATGTVYGSLLQVSAQLNAYSSTTLGCRDELQKAISDTIGPADPSKPDACPADAAVVSVTCSLAATRDGFAAVSASIKDAQKVTDGLDPEKDFDTSRATVDDLIKQLNSLVDGTSADPTKSDTAKQLAATNAAIVKAEDSLKVVGSVIGDLHTAALANKDDVDSMVAQNQAAADAICPVIGDGTQPGTLTAETAERIRSFLVTRSCPDANGDTTALTPPAPYTAAMSTRLQKQSYAWSDLAEETDPKSTDDNLGKALTATTDALTDARKASDAATASVADLNTAARKSLDGLDSLASGLGDLEKKYSDAIAALDESLADAAKNASTASLDDAIKTVSDQGQASSQQLGKAFTSSAAGLSSAAKALQDNGAAAIDQQRTELDRTQQTASRSLTTTTTASLGRISGDVTSATRDLTTTRQQLTRDLANILLDLGNPNVKGSGVIGTVAKGATAAGAADYQLALAADQTNAYAAVRGQDIAGIMLRQAQAEAALARQADLSAFAMQVPDDVQHRTVYAFHLTGGR</sequence>
<dbReference type="RefSeq" id="WP_344801584.1">
    <property type="nucleotide sequence ID" value="NZ_BAABAB010000005.1"/>
</dbReference>
<keyword evidence="2" id="KW-0812">Transmembrane</keyword>
<dbReference type="EMBL" id="BAABAB010000005">
    <property type="protein sequence ID" value="GAA3606831.1"/>
    <property type="molecule type" value="Genomic_DNA"/>
</dbReference>
<accession>A0ABP6ZEA3</accession>
<feature type="compositionally biased region" description="Low complexity" evidence="1">
    <location>
        <begin position="773"/>
        <end position="784"/>
    </location>
</feature>
<feature type="transmembrane region" description="Helical" evidence="2">
    <location>
        <begin position="12"/>
        <end position="32"/>
    </location>
</feature>
<reference evidence="4" key="1">
    <citation type="journal article" date="2019" name="Int. J. Syst. Evol. Microbiol.">
        <title>The Global Catalogue of Microorganisms (GCM) 10K type strain sequencing project: providing services to taxonomists for standard genome sequencing and annotation.</title>
        <authorList>
            <consortium name="The Broad Institute Genomics Platform"/>
            <consortium name="The Broad Institute Genome Sequencing Center for Infectious Disease"/>
            <person name="Wu L."/>
            <person name="Ma J."/>
        </authorList>
    </citation>
    <scope>NUCLEOTIDE SEQUENCE [LARGE SCALE GENOMIC DNA]</scope>
    <source>
        <strain evidence="4">JCM 16929</strain>
    </source>
</reference>
<keyword evidence="2" id="KW-0472">Membrane</keyword>